<protein>
    <recommendedName>
        <fullName evidence="1">Telomerase reverse transcriptase</fullName>
        <ecNumber evidence="1">2.7.7.49</ecNumber>
    </recommendedName>
    <alternativeName>
        <fullName evidence="1">Telomerase catalytic subunit</fullName>
    </alternativeName>
</protein>
<comment type="caution">
    <text evidence="3">The sequence shown here is derived from an EMBL/GenBank/DDBJ whole genome shotgun (WGS) entry which is preliminary data.</text>
</comment>
<dbReference type="Proteomes" id="UP000024635">
    <property type="component" value="Unassembled WGS sequence"/>
</dbReference>
<accession>A0A016VH49</accession>
<name>A0A016VH49_9BILA</name>
<organism evidence="3 4">
    <name type="scientific">Ancylostoma ceylanicum</name>
    <dbReference type="NCBI Taxonomy" id="53326"/>
    <lineage>
        <taxon>Eukaryota</taxon>
        <taxon>Metazoa</taxon>
        <taxon>Ecdysozoa</taxon>
        <taxon>Nematoda</taxon>
        <taxon>Chromadorea</taxon>
        <taxon>Rhabditida</taxon>
        <taxon>Rhabditina</taxon>
        <taxon>Rhabditomorpha</taxon>
        <taxon>Strongyloidea</taxon>
        <taxon>Ancylostomatidae</taxon>
        <taxon>Ancylostomatinae</taxon>
        <taxon>Ancylostoma</taxon>
    </lineage>
</organism>
<dbReference type="GO" id="GO:0070034">
    <property type="term" value="F:telomerase RNA binding"/>
    <property type="evidence" value="ECO:0007669"/>
    <property type="project" value="TreeGrafter"/>
</dbReference>
<keyword evidence="1" id="KW-0479">Metal-binding</keyword>
<dbReference type="GO" id="GO:0007004">
    <property type="term" value="P:telomere maintenance via telomerase"/>
    <property type="evidence" value="ECO:0007669"/>
    <property type="project" value="TreeGrafter"/>
</dbReference>
<feature type="domain" description="Reverse transcriptase" evidence="2">
    <location>
        <begin position="259"/>
        <end position="542"/>
    </location>
</feature>
<keyword evidence="1" id="KW-0158">Chromosome</keyword>
<dbReference type="GO" id="GO:0046872">
    <property type="term" value="F:metal ion binding"/>
    <property type="evidence" value="ECO:0007669"/>
    <property type="project" value="UniProtKB-KW"/>
</dbReference>
<dbReference type="EC" id="2.7.7.49" evidence="1"/>
<comment type="function">
    <text evidence="1">Telomerase is a ribonucleoprotein enzyme essential for the replication of chromosome termini in most eukaryotes. It elongates telomeres. It is a reverse transcriptase that adds simple sequence repeats to chromosome ends by copying a template sequence within the RNA component of the enzyme.</text>
</comment>
<dbReference type="GO" id="GO:0000781">
    <property type="term" value="C:chromosome, telomeric region"/>
    <property type="evidence" value="ECO:0007669"/>
    <property type="project" value="UniProtKB-SubCell"/>
</dbReference>
<dbReference type="EMBL" id="JARK01001347">
    <property type="protein sequence ID" value="EYC26053.1"/>
    <property type="molecule type" value="Genomic_DNA"/>
</dbReference>
<dbReference type="PRINTS" id="PR01365">
    <property type="entry name" value="TELOMERASERT"/>
</dbReference>
<dbReference type="GO" id="GO:0003720">
    <property type="term" value="F:telomerase activity"/>
    <property type="evidence" value="ECO:0007669"/>
    <property type="project" value="InterPro"/>
</dbReference>
<dbReference type="OrthoDB" id="8068635at2759"/>
<dbReference type="GO" id="GO:0000333">
    <property type="term" value="C:telomerase catalytic core complex"/>
    <property type="evidence" value="ECO:0007669"/>
    <property type="project" value="TreeGrafter"/>
</dbReference>
<proteinExistence type="inferred from homology"/>
<dbReference type="PANTHER" id="PTHR12066:SF0">
    <property type="entry name" value="TELOMERASE REVERSE TRANSCRIPTASE"/>
    <property type="match status" value="1"/>
</dbReference>
<keyword evidence="1" id="KW-0539">Nucleus</keyword>
<reference evidence="4" key="1">
    <citation type="journal article" date="2015" name="Nat. Genet.">
        <title>The genome and transcriptome of the zoonotic hookworm Ancylostoma ceylanicum identify infection-specific gene families.</title>
        <authorList>
            <person name="Schwarz E.M."/>
            <person name="Hu Y."/>
            <person name="Antoshechkin I."/>
            <person name="Miller M.M."/>
            <person name="Sternberg P.W."/>
            <person name="Aroian R.V."/>
        </authorList>
    </citation>
    <scope>NUCLEOTIDE SEQUENCE</scope>
    <source>
        <strain evidence="4">HY135</strain>
    </source>
</reference>
<keyword evidence="1" id="KW-0808">Transferase</keyword>
<dbReference type="AlphaFoldDB" id="A0A016VH49"/>
<dbReference type="InterPro" id="IPR000477">
    <property type="entry name" value="RT_dom"/>
</dbReference>
<comment type="catalytic activity">
    <reaction evidence="1">
        <text>DNA(n) + a 2'-deoxyribonucleoside 5'-triphosphate = DNA(n+1) + diphosphate</text>
        <dbReference type="Rhea" id="RHEA:22508"/>
        <dbReference type="Rhea" id="RHEA-COMP:17339"/>
        <dbReference type="Rhea" id="RHEA-COMP:17340"/>
        <dbReference type="ChEBI" id="CHEBI:33019"/>
        <dbReference type="ChEBI" id="CHEBI:61560"/>
        <dbReference type="ChEBI" id="CHEBI:173112"/>
        <dbReference type="EC" id="2.7.7.49"/>
    </reaction>
</comment>
<keyword evidence="4" id="KW-1185">Reference proteome</keyword>
<evidence type="ECO:0000313" key="3">
    <source>
        <dbReference type="EMBL" id="EYC26053.1"/>
    </source>
</evidence>
<evidence type="ECO:0000313" key="4">
    <source>
        <dbReference type="Proteomes" id="UP000024635"/>
    </source>
</evidence>
<gene>
    <name evidence="3" type="primary">Acey_s0011.g1533</name>
    <name evidence="3" type="synonym">Acey-trt-1</name>
    <name evidence="3" type="ORF">Y032_0011g1533</name>
</gene>
<dbReference type="GO" id="GO:0042162">
    <property type="term" value="F:telomeric DNA binding"/>
    <property type="evidence" value="ECO:0007669"/>
    <property type="project" value="TreeGrafter"/>
</dbReference>
<dbReference type="InterPro" id="IPR003545">
    <property type="entry name" value="Telomerase_RT"/>
</dbReference>
<evidence type="ECO:0000256" key="1">
    <source>
        <dbReference type="RuleBase" id="RU365061"/>
    </source>
</evidence>
<dbReference type="PANTHER" id="PTHR12066">
    <property type="entry name" value="TELOMERASE REVERSE TRANSCRIPTASE"/>
    <property type="match status" value="1"/>
</dbReference>
<keyword evidence="1" id="KW-0548">Nucleotidyltransferase</keyword>
<comment type="similarity">
    <text evidence="1">Belongs to the reverse transcriptase family. Telomerase subfamily.</text>
</comment>
<dbReference type="InterPro" id="IPR043502">
    <property type="entry name" value="DNA/RNA_pol_sf"/>
</dbReference>
<keyword evidence="1" id="KW-0695">RNA-directed DNA polymerase</keyword>
<dbReference type="STRING" id="53326.A0A016VH49"/>
<evidence type="ECO:0000259" key="2">
    <source>
        <dbReference type="PROSITE" id="PS50878"/>
    </source>
</evidence>
<keyword evidence="1" id="KW-0460">Magnesium</keyword>
<sequence>MLQCEDVGVKGLVQELASQGGTNCYRFEYISNTSCQNVKAVILSEMLDLISGTEADKVLTAATCYCKENVSEDGFQDRIRSIFPRRLPSAQKFMRNGAANEQQLRTFLEETVSVLPRGFLGVKNTRDILDAIFHALTTWSPNKALCIPMFCLNILECDACRALRSRRTMISQPVSELQRHLVVNIARFLTKFILANLLDFAFIYSATNKSHYQFYDRKGFKFWRGIEKRKFIRDYDVKIAAPYSEISSKFIVGSTPCRTIVQNVSQLTSAHKNELRVLAACLDGHVKAAGLKPVGALTFEIRRLKRFLKGYALRCQLIRKPGSKAPSKRLYFAKADISNCFAAIDRKILKNALRKLVKDRVMTAVYGYGKTDDFKRVRIDRAAPTYETAVESMLQAMKRKCLREFTKVPVKVQEVKGSEVVEAIMNLLAGIRLSLDSSGRLYTMGKGVPQGFELSCRLAHIYLLFFEHMSWKRLSTLTCLLRYVDDYLICSYSRMEVRKILETLQKPNVFGISARASKCQASFRIPNVQRAGRYLKWCGWLIDTKRYKVFQQRSDAQLIRATRCFSKMEYARRRILLRQWDGNSS</sequence>
<keyword evidence="1" id="KW-0779">Telomere</keyword>
<comment type="subcellular location">
    <subcellularLocation>
        <location evidence="1">Nucleus</location>
    </subcellularLocation>
    <subcellularLocation>
        <location evidence="1">Chromosome</location>
        <location evidence="1">Telomere</location>
    </subcellularLocation>
</comment>
<dbReference type="SUPFAM" id="SSF56672">
    <property type="entry name" value="DNA/RNA polymerases"/>
    <property type="match status" value="1"/>
</dbReference>
<dbReference type="PROSITE" id="PS50878">
    <property type="entry name" value="RT_POL"/>
    <property type="match status" value="1"/>
</dbReference>